<evidence type="ECO:0000313" key="1">
    <source>
        <dbReference type="EMBL" id="CEK65924.1"/>
    </source>
</evidence>
<feature type="non-terminal residue" evidence="1">
    <location>
        <position position="77"/>
    </location>
</feature>
<gene>
    <name evidence="1" type="primary">ORF56720</name>
</gene>
<proteinExistence type="predicted"/>
<dbReference type="EMBL" id="HACG01019059">
    <property type="protein sequence ID" value="CEK65924.1"/>
    <property type="molecule type" value="Transcribed_RNA"/>
</dbReference>
<organism evidence="1">
    <name type="scientific">Arion vulgaris</name>
    <dbReference type="NCBI Taxonomy" id="1028688"/>
    <lineage>
        <taxon>Eukaryota</taxon>
        <taxon>Metazoa</taxon>
        <taxon>Spiralia</taxon>
        <taxon>Lophotrochozoa</taxon>
        <taxon>Mollusca</taxon>
        <taxon>Gastropoda</taxon>
        <taxon>Heterobranchia</taxon>
        <taxon>Euthyneura</taxon>
        <taxon>Panpulmonata</taxon>
        <taxon>Eupulmonata</taxon>
        <taxon>Stylommatophora</taxon>
        <taxon>Helicina</taxon>
        <taxon>Arionoidea</taxon>
        <taxon>Arionidae</taxon>
        <taxon>Arion</taxon>
    </lineage>
</organism>
<sequence>WNLILGPYTYKASAKTTTLSRFSNFNPPPKNNFWTNSGTTNLTTSQLRLMAQPIEKSFYKQILYYINILNRHFDLSI</sequence>
<feature type="non-terminal residue" evidence="1">
    <location>
        <position position="1"/>
    </location>
</feature>
<dbReference type="AlphaFoldDB" id="A0A0B6ZBJ9"/>
<protein>
    <submittedName>
        <fullName evidence="1">Uncharacterized protein</fullName>
    </submittedName>
</protein>
<name>A0A0B6ZBJ9_9EUPU</name>
<reference evidence="1" key="1">
    <citation type="submission" date="2014-12" db="EMBL/GenBank/DDBJ databases">
        <title>Insight into the proteome of Arion vulgaris.</title>
        <authorList>
            <person name="Aradska J."/>
            <person name="Bulat T."/>
            <person name="Smidak R."/>
            <person name="Sarate P."/>
            <person name="Gangsoo J."/>
            <person name="Sialana F."/>
            <person name="Bilban M."/>
            <person name="Lubec G."/>
        </authorList>
    </citation>
    <scope>NUCLEOTIDE SEQUENCE</scope>
    <source>
        <tissue evidence="1">Skin</tissue>
    </source>
</reference>
<accession>A0A0B6ZBJ9</accession>